<organism evidence="2 3">
    <name type="scientific">Fusobacterium ulcerans 12-1B</name>
    <dbReference type="NCBI Taxonomy" id="457404"/>
    <lineage>
        <taxon>Bacteria</taxon>
        <taxon>Fusobacteriati</taxon>
        <taxon>Fusobacteriota</taxon>
        <taxon>Fusobacteriia</taxon>
        <taxon>Fusobacteriales</taxon>
        <taxon>Fusobacteriaceae</taxon>
        <taxon>Fusobacterium</taxon>
    </lineage>
</organism>
<sequence>MADTFTGNELKAIPIESLVASPLVAVVDAQKQLSASMYNFIKEVALDENGNVKNVNFNYSAVENGEKVEKTISAPFIAMTGIPNLSMELVTIDFEMEISTSDTSTSSTDVGASVSGGCFGVKFSGSVSHKSEQTRKSDTRSKYTFHVEAKKQETPEPLMRIIEAITNDVTKPSQITDGNAPRNSESIINTQETAA</sequence>
<dbReference type="PATRIC" id="fig|457404.5.peg.658"/>
<dbReference type="RefSeq" id="WP_008695949.1">
    <property type="nucleotide sequence ID" value="NZ_KE161007.1"/>
</dbReference>
<keyword evidence="3" id="KW-1185">Reference proteome</keyword>
<dbReference type="HOGENOM" id="CLU_084169_0_0_0"/>
<evidence type="ECO:0000256" key="1">
    <source>
        <dbReference type="SAM" id="MobiDB-lite"/>
    </source>
</evidence>
<dbReference type="EMBL" id="AGWJ02000002">
    <property type="protein sequence ID" value="EHO83584.1"/>
    <property type="molecule type" value="Genomic_DNA"/>
</dbReference>
<dbReference type="AlphaFoldDB" id="H1PQA9"/>
<evidence type="ECO:0008006" key="4">
    <source>
        <dbReference type="Google" id="ProtNLM"/>
    </source>
</evidence>
<feature type="region of interest" description="Disordered" evidence="1">
    <location>
        <begin position="169"/>
        <end position="195"/>
    </location>
</feature>
<dbReference type="Pfam" id="PF11655">
    <property type="entry name" value="DUF2589"/>
    <property type="match status" value="1"/>
</dbReference>
<gene>
    <name evidence="2" type="ORF">HMPREF0402_00602</name>
</gene>
<evidence type="ECO:0000313" key="2">
    <source>
        <dbReference type="EMBL" id="EHO83584.1"/>
    </source>
</evidence>
<dbReference type="Proteomes" id="UP000003233">
    <property type="component" value="Unassembled WGS sequence"/>
</dbReference>
<name>H1PQA9_9FUSO</name>
<dbReference type="InterPro" id="IPR024510">
    <property type="entry name" value="DUF2589"/>
</dbReference>
<protein>
    <recommendedName>
        <fullName evidence="4">DUF2589 domain-containing protein</fullName>
    </recommendedName>
</protein>
<comment type="caution">
    <text evidence="2">The sequence shown here is derived from an EMBL/GenBank/DDBJ whole genome shotgun (WGS) entry which is preliminary data.</text>
</comment>
<reference evidence="2 3" key="1">
    <citation type="submission" date="2012-07" db="EMBL/GenBank/DDBJ databases">
        <title>The Genome Sequence of Fusobacterium ulcerans 12_1B.</title>
        <authorList>
            <consortium name="The Broad Institute Genome Sequencing Platform"/>
            <person name="Earl A."/>
            <person name="Ward D."/>
            <person name="Feldgarden M."/>
            <person name="Gevers D."/>
            <person name="Strauss J."/>
            <person name="Ambrose C.E."/>
            <person name="Allen-Vercoe E."/>
            <person name="Walker B."/>
            <person name="Young S.K."/>
            <person name="Zeng Q."/>
            <person name="Gargeya S."/>
            <person name="Fitzgerald M."/>
            <person name="Haas B."/>
            <person name="Abouelleil A."/>
            <person name="Alvarado L."/>
            <person name="Arachchi H.M."/>
            <person name="Berlin A.M."/>
            <person name="Chapman S.B."/>
            <person name="Goldberg J."/>
            <person name="Griggs A."/>
            <person name="Gujja S."/>
            <person name="Hansen M."/>
            <person name="Howarth C."/>
            <person name="Imamovic A."/>
            <person name="Larimer J."/>
            <person name="McCowen C."/>
            <person name="Montmayeur A."/>
            <person name="Murphy C."/>
            <person name="Neiman D."/>
            <person name="Pearson M."/>
            <person name="Priest M."/>
            <person name="Roberts A."/>
            <person name="Saif S."/>
            <person name="Shea T."/>
            <person name="Sisk P."/>
            <person name="Sykes S."/>
            <person name="Wortman J."/>
            <person name="Nusbaum C."/>
            <person name="Birren B."/>
        </authorList>
    </citation>
    <scope>NUCLEOTIDE SEQUENCE [LARGE SCALE GENOMIC DNA]</scope>
    <source>
        <strain evidence="2 3">12_1B</strain>
    </source>
</reference>
<evidence type="ECO:0000313" key="3">
    <source>
        <dbReference type="Proteomes" id="UP000003233"/>
    </source>
</evidence>
<proteinExistence type="predicted"/>
<dbReference type="BioCyc" id="FSP457404-HMP:GTSQ-604-MONOMER"/>
<accession>H1PQA9</accession>